<keyword evidence="2" id="KW-1185">Reference proteome</keyword>
<evidence type="ECO:0000313" key="2">
    <source>
        <dbReference type="Proteomes" id="UP000887159"/>
    </source>
</evidence>
<proteinExistence type="predicted"/>
<reference evidence="1" key="1">
    <citation type="submission" date="2020-08" db="EMBL/GenBank/DDBJ databases">
        <title>Multicomponent nature underlies the extraordinary mechanical properties of spider dragline silk.</title>
        <authorList>
            <person name="Kono N."/>
            <person name="Nakamura H."/>
            <person name="Mori M."/>
            <person name="Yoshida Y."/>
            <person name="Ohtoshi R."/>
            <person name="Malay A.D."/>
            <person name="Moran D.A.P."/>
            <person name="Tomita M."/>
            <person name="Numata K."/>
            <person name="Arakawa K."/>
        </authorList>
    </citation>
    <scope>NUCLEOTIDE SEQUENCE</scope>
</reference>
<accession>A0A8X6S5M0</accession>
<gene>
    <name evidence="1" type="ORF">TNCV_4090281</name>
</gene>
<organism evidence="1 2">
    <name type="scientific">Trichonephila clavipes</name>
    <name type="common">Golden silk orbweaver</name>
    <name type="synonym">Nephila clavipes</name>
    <dbReference type="NCBI Taxonomy" id="2585209"/>
    <lineage>
        <taxon>Eukaryota</taxon>
        <taxon>Metazoa</taxon>
        <taxon>Ecdysozoa</taxon>
        <taxon>Arthropoda</taxon>
        <taxon>Chelicerata</taxon>
        <taxon>Arachnida</taxon>
        <taxon>Araneae</taxon>
        <taxon>Araneomorphae</taxon>
        <taxon>Entelegynae</taxon>
        <taxon>Araneoidea</taxon>
        <taxon>Nephilidae</taxon>
        <taxon>Trichonephila</taxon>
    </lineage>
</organism>
<sequence>MRKGLIQNSTITSSIDRVIFAYEEIIQNTLPEECRGSGSPMIKVSEHGRHVMSSSPVPLKIHRVGQRCTLNLSRVEASSRWCDS</sequence>
<dbReference type="AlphaFoldDB" id="A0A8X6S5M0"/>
<protein>
    <submittedName>
        <fullName evidence="1">Uncharacterized protein</fullName>
    </submittedName>
</protein>
<evidence type="ECO:0000313" key="1">
    <source>
        <dbReference type="EMBL" id="GFY06926.1"/>
    </source>
</evidence>
<dbReference type="Proteomes" id="UP000887159">
    <property type="component" value="Unassembled WGS sequence"/>
</dbReference>
<name>A0A8X6S5M0_TRICX</name>
<dbReference type="EMBL" id="BMAU01021265">
    <property type="protein sequence ID" value="GFY06926.1"/>
    <property type="molecule type" value="Genomic_DNA"/>
</dbReference>
<comment type="caution">
    <text evidence="1">The sequence shown here is derived from an EMBL/GenBank/DDBJ whole genome shotgun (WGS) entry which is preliminary data.</text>
</comment>